<dbReference type="InterPro" id="IPR037401">
    <property type="entry name" value="SnoaL-like"/>
</dbReference>
<gene>
    <name evidence="2" type="ORF">PV08_01573</name>
</gene>
<sequence length="178" mass="19939">MSTTNTSDLVQRLADESNIRDLVARFANACSPPDMAAFAKLWVPDSDTESESARAVWTLSEPFAMSETGVSSIVAMMGRLLEQWDFFVQLVHSGVIEIDETHGATSTRATGRWILREVAKGASNSEAYYNNFAVYEDQYVKVDGKWYFTRRDYKYMFLDSGPFGGDACPPIKGWYGGR</sequence>
<organism evidence="2 3">
    <name type="scientific">Exophiala spinifera</name>
    <dbReference type="NCBI Taxonomy" id="91928"/>
    <lineage>
        <taxon>Eukaryota</taxon>
        <taxon>Fungi</taxon>
        <taxon>Dikarya</taxon>
        <taxon>Ascomycota</taxon>
        <taxon>Pezizomycotina</taxon>
        <taxon>Eurotiomycetes</taxon>
        <taxon>Chaetothyriomycetidae</taxon>
        <taxon>Chaetothyriales</taxon>
        <taxon>Herpotrichiellaceae</taxon>
        <taxon>Exophiala</taxon>
    </lineage>
</organism>
<dbReference type="Proteomes" id="UP000053328">
    <property type="component" value="Unassembled WGS sequence"/>
</dbReference>
<dbReference type="RefSeq" id="XP_016241210.1">
    <property type="nucleotide sequence ID" value="XM_016375934.1"/>
</dbReference>
<name>A0A0D2CBW9_9EURO</name>
<evidence type="ECO:0000259" key="1">
    <source>
        <dbReference type="Pfam" id="PF13577"/>
    </source>
</evidence>
<dbReference type="SUPFAM" id="SSF54427">
    <property type="entry name" value="NTF2-like"/>
    <property type="match status" value="1"/>
</dbReference>
<dbReference type="HOGENOM" id="CLU_106738_7_2_1"/>
<protein>
    <recommendedName>
        <fullName evidence="1">SnoaL-like domain-containing protein</fullName>
    </recommendedName>
</protein>
<dbReference type="OrthoDB" id="4151921at2759"/>
<dbReference type="VEuPathDB" id="FungiDB:PV08_01573"/>
<evidence type="ECO:0000313" key="2">
    <source>
        <dbReference type="EMBL" id="KIW20994.1"/>
    </source>
</evidence>
<feature type="domain" description="SnoaL-like" evidence="1">
    <location>
        <begin position="11"/>
        <end position="152"/>
    </location>
</feature>
<proteinExistence type="predicted"/>
<accession>A0A0D2CBW9</accession>
<reference evidence="2 3" key="1">
    <citation type="submission" date="2015-01" db="EMBL/GenBank/DDBJ databases">
        <title>The Genome Sequence of Exophiala spinifera CBS89968.</title>
        <authorList>
            <consortium name="The Broad Institute Genomics Platform"/>
            <person name="Cuomo C."/>
            <person name="de Hoog S."/>
            <person name="Gorbushina A."/>
            <person name="Stielow B."/>
            <person name="Teixiera M."/>
            <person name="Abouelleil A."/>
            <person name="Chapman S.B."/>
            <person name="Priest M."/>
            <person name="Young S.K."/>
            <person name="Wortman J."/>
            <person name="Nusbaum C."/>
            <person name="Birren B."/>
        </authorList>
    </citation>
    <scope>NUCLEOTIDE SEQUENCE [LARGE SCALE GENOMIC DNA]</scope>
    <source>
        <strain evidence="2 3">CBS 89968</strain>
    </source>
</reference>
<dbReference type="EMBL" id="KN847492">
    <property type="protein sequence ID" value="KIW20994.1"/>
    <property type="molecule type" value="Genomic_DNA"/>
</dbReference>
<dbReference type="GeneID" id="27328656"/>
<dbReference type="InterPro" id="IPR032710">
    <property type="entry name" value="NTF2-like_dom_sf"/>
</dbReference>
<dbReference type="Gene3D" id="3.10.450.50">
    <property type="match status" value="1"/>
</dbReference>
<evidence type="ECO:0000313" key="3">
    <source>
        <dbReference type="Proteomes" id="UP000053328"/>
    </source>
</evidence>
<keyword evidence="3" id="KW-1185">Reference proteome</keyword>
<dbReference type="Pfam" id="PF13577">
    <property type="entry name" value="SnoaL_4"/>
    <property type="match status" value="1"/>
</dbReference>
<dbReference type="AlphaFoldDB" id="A0A0D2CBW9"/>